<organism evidence="8 9">
    <name type="scientific">Paragonimus skrjabini miyazakii</name>
    <dbReference type="NCBI Taxonomy" id="59628"/>
    <lineage>
        <taxon>Eukaryota</taxon>
        <taxon>Metazoa</taxon>
        <taxon>Spiralia</taxon>
        <taxon>Lophotrochozoa</taxon>
        <taxon>Platyhelminthes</taxon>
        <taxon>Trematoda</taxon>
        <taxon>Digenea</taxon>
        <taxon>Plagiorchiida</taxon>
        <taxon>Troglotremata</taxon>
        <taxon>Troglotrematidae</taxon>
        <taxon>Paragonimus</taxon>
    </lineage>
</organism>
<feature type="transmembrane region" description="Helical" evidence="5">
    <location>
        <begin position="474"/>
        <end position="496"/>
    </location>
</feature>
<evidence type="ECO:0000256" key="5">
    <source>
        <dbReference type="SAM" id="Phobius"/>
    </source>
</evidence>
<comment type="caution">
    <text evidence="4">Lacks conserved residue(s) required for the propagation of feature annotation.</text>
</comment>
<keyword evidence="1 4" id="KW-0245">EGF-like domain</keyword>
<keyword evidence="2" id="KW-0677">Repeat</keyword>
<keyword evidence="5" id="KW-1133">Transmembrane helix</keyword>
<reference evidence="8" key="1">
    <citation type="submission" date="2019-07" db="EMBL/GenBank/DDBJ databases">
        <title>Annotation for the trematode Paragonimus miyazaki's.</title>
        <authorList>
            <person name="Choi Y.-J."/>
        </authorList>
    </citation>
    <scope>NUCLEOTIDE SEQUENCE</scope>
    <source>
        <strain evidence="8">Japan</strain>
    </source>
</reference>
<feature type="signal peptide" evidence="6">
    <location>
        <begin position="1"/>
        <end position="23"/>
    </location>
</feature>
<evidence type="ECO:0000313" key="8">
    <source>
        <dbReference type="EMBL" id="KAF7232395.1"/>
    </source>
</evidence>
<evidence type="ECO:0000256" key="6">
    <source>
        <dbReference type="SAM" id="SignalP"/>
    </source>
</evidence>
<dbReference type="EMBL" id="JTDE01021841">
    <property type="protein sequence ID" value="KAF7232395.1"/>
    <property type="molecule type" value="Genomic_DNA"/>
</dbReference>
<dbReference type="InterPro" id="IPR051022">
    <property type="entry name" value="Notch_Cell-Fate_Det"/>
</dbReference>
<dbReference type="InterPro" id="IPR000884">
    <property type="entry name" value="TSP1_rpt"/>
</dbReference>
<keyword evidence="5" id="KW-0812">Transmembrane</keyword>
<comment type="caution">
    <text evidence="8">The sequence shown here is derived from an EMBL/GenBank/DDBJ whole genome shotgun (WGS) entry which is preliminary data.</text>
</comment>
<dbReference type="OrthoDB" id="3967at2759"/>
<dbReference type="Gene3D" id="2.20.100.10">
    <property type="entry name" value="Thrombospondin type-1 (TSP1) repeat"/>
    <property type="match status" value="1"/>
</dbReference>
<dbReference type="AlphaFoldDB" id="A0A8S9YEP9"/>
<dbReference type="PROSITE" id="PS50026">
    <property type="entry name" value="EGF_3"/>
    <property type="match status" value="1"/>
</dbReference>
<dbReference type="PROSITE" id="PS01186">
    <property type="entry name" value="EGF_2"/>
    <property type="match status" value="2"/>
</dbReference>
<keyword evidence="6" id="KW-0732">Signal</keyword>
<dbReference type="SUPFAM" id="SSF57196">
    <property type="entry name" value="EGF/Laminin"/>
    <property type="match status" value="1"/>
</dbReference>
<feature type="domain" description="EGF-like" evidence="7">
    <location>
        <begin position="362"/>
        <end position="399"/>
    </location>
</feature>
<keyword evidence="3 4" id="KW-1015">Disulfide bond</keyword>
<dbReference type="PROSITE" id="PS00022">
    <property type="entry name" value="EGF_1"/>
    <property type="match status" value="2"/>
</dbReference>
<dbReference type="InterPro" id="IPR036383">
    <property type="entry name" value="TSP1_rpt_sf"/>
</dbReference>
<evidence type="ECO:0000256" key="1">
    <source>
        <dbReference type="ARBA" id="ARBA00022536"/>
    </source>
</evidence>
<evidence type="ECO:0000256" key="3">
    <source>
        <dbReference type="ARBA" id="ARBA00023157"/>
    </source>
</evidence>
<dbReference type="PROSITE" id="PS50092">
    <property type="entry name" value="TSP1"/>
    <property type="match status" value="1"/>
</dbReference>
<keyword evidence="9" id="KW-1185">Reference proteome</keyword>
<evidence type="ECO:0000256" key="4">
    <source>
        <dbReference type="PROSITE-ProRule" id="PRU00076"/>
    </source>
</evidence>
<dbReference type="Proteomes" id="UP000822476">
    <property type="component" value="Unassembled WGS sequence"/>
</dbReference>
<sequence>MITSPLSFQFFWLLIFHFHWSQAVSLDGLDQLLQQKFYKPEPKWHYFGFRWFDRMENPVYRSYKYGFPPGIYGSSVIPISMWYHLWCAYQPKDIFMQSHNLRLVSLDYARMLRSCNESAMPRCSWHLFVALYQPTSYNVELLNLFFKDVKTLYEDKNCYPVPIVQGSCYPFTSIDQMSLIYIYHVCHLFTPYTHPGLNLRMLCPNACARRPCQSIDNAIPGSCKSYGYHMNDYTCTCEQGFEWENSTQLCLIDDNCAKICEAANTLSCIVNRTSATAICRCKDGFMGFDCSQKFDACVLGKAPDARGLNVGAIVPSGYDACGTTLDARNLCFNVPDTSSYTCVCSPAYVRDITLPYDNCLKPLDSCDKRICVHGQCVTSPDLLRSACDCDDGYTGPLCNQPTGSWSQWSEWSICEPACGPARHRRRLRMCMSEQEGHCIGPVEEVRRCAEGRGCVQDVAVEEETWLDFMDWTNYVMMITLGYIGALAIFLSLIGLFRRYRAPTPSESHGMTGSVKR</sequence>
<dbReference type="InterPro" id="IPR000742">
    <property type="entry name" value="EGF"/>
</dbReference>
<name>A0A8S9YEP9_9TREM</name>
<evidence type="ECO:0000259" key="7">
    <source>
        <dbReference type="PROSITE" id="PS50026"/>
    </source>
</evidence>
<dbReference type="SUPFAM" id="SSF82895">
    <property type="entry name" value="TSP-1 type 1 repeat"/>
    <property type="match status" value="1"/>
</dbReference>
<gene>
    <name evidence="8" type="ORF">EG68_09189</name>
</gene>
<feature type="chain" id="PRO_5035857951" description="EGF-like domain-containing protein" evidence="6">
    <location>
        <begin position="24"/>
        <end position="516"/>
    </location>
</feature>
<feature type="disulfide bond" evidence="4">
    <location>
        <begin position="366"/>
        <end position="376"/>
    </location>
</feature>
<proteinExistence type="predicted"/>
<dbReference type="InterPro" id="IPR054019">
    <property type="entry name" value="CFP_TSR_C"/>
</dbReference>
<dbReference type="Pfam" id="PF22195">
    <property type="entry name" value="TSP1_CFP_C"/>
    <property type="match status" value="1"/>
</dbReference>
<feature type="disulfide bond" evidence="4">
    <location>
        <begin position="389"/>
        <end position="398"/>
    </location>
</feature>
<dbReference type="Gene3D" id="2.10.25.10">
    <property type="entry name" value="Laminin"/>
    <property type="match status" value="1"/>
</dbReference>
<dbReference type="PANTHER" id="PTHR24049">
    <property type="entry name" value="CRUMBS FAMILY MEMBER"/>
    <property type="match status" value="1"/>
</dbReference>
<dbReference type="SMART" id="SM00181">
    <property type="entry name" value="EGF"/>
    <property type="match status" value="3"/>
</dbReference>
<keyword evidence="5" id="KW-0472">Membrane</keyword>
<protein>
    <recommendedName>
        <fullName evidence="7">EGF-like domain-containing protein</fullName>
    </recommendedName>
</protein>
<evidence type="ECO:0000256" key="2">
    <source>
        <dbReference type="ARBA" id="ARBA00022737"/>
    </source>
</evidence>
<evidence type="ECO:0000313" key="9">
    <source>
        <dbReference type="Proteomes" id="UP000822476"/>
    </source>
</evidence>
<accession>A0A8S9YEP9</accession>